<keyword evidence="17 18" id="KW-1078">G1/S host cell cycle checkpoint dysregulation by virus</keyword>
<protein>
    <recommendedName>
        <fullName evidence="18 19">Protein E7</fullName>
    </recommendedName>
</protein>
<dbReference type="EMBL" id="MF588732">
    <property type="protein sequence ID" value="ATQ38463.1"/>
    <property type="molecule type" value="Genomic_DNA"/>
</dbReference>
<evidence type="ECO:0000256" key="18">
    <source>
        <dbReference type="HAMAP-Rule" id="MF_04004"/>
    </source>
</evidence>
<comment type="subcellular location">
    <subcellularLocation>
        <location evidence="18">Host cytoplasm</location>
    </subcellularLocation>
    <subcellularLocation>
        <location evidence="18">Host nucleus</location>
    </subcellularLocation>
    <text evidence="18">Predominantly found in the host nucleus.</text>
</comment>
<comment type="domain">
    <text evidence="18">The E7 terminal domain is an intrinsically disordered domain, whose flexibility and conformational transitions confer target adaptability to the oncoprotein. It allows adaptation to a variety of protein targets and exposes the PEST degradation sequence that regulates its turnover in the cell.</text>
</comment>
<evidence type="ECO:0000256" key="6">
    <source>
        <dbReference type="ARBA" id="ARBA00022723"/>
    </source>
</evidence>
<evidence type="ECO:0000256" key="13">
    <source>
        <dbReference type="ARBA" id="ARBA00023163"/>
    </source>
</evidence>
<dbReference type="GO" id="GO:0019904">
    <property type="term" value="F:protein domain specific binding"/>
    <property type="evidence" value="ECO:0007669"/>
    <property type="project" value="UniProtKB-UniRule"/>
</dbReference>
<keyword evidence="6 18" id="KW-0479">Metal-binding</keyword>
<comment type="subunit">
    <text evidence="18">Homodimer. Homooligomer. Interacts with host RB1; this interaction induces dissociation of RB1-E2F1 complex thereby disrupting RB1 activity. Interacts with host EP300; this interaction represses EP300 transcriptional activity. Interacts with protein E2; this interaction inhibits E7 oncogenic activity. Interacts with host TMEM173/STING; this interaction impairs the ability of TMEM173/STING to sense cytosolic DNA and promote the production of type I interferon (IFN-alpha and IFN-beta).</text>
</comment>
<dbReference type="GO" id="GO:0039502">
    <property type="term" value="P:symbiont-mediated suppression of host type I interferon-mediated signaling pathway"/>
    <property type="evidence" value="ECO:0007669"/>
    <property type="project" value="UniProtKB-UniRule"/>
</dbReference>
<evidence type="ECO:0000256" key="8">
    <source>
        <dbReference type="ARBA" id="ARBA00022830"/>
    </source>
</evidence>
<dbReference type="GO" id="GO:0030430">
    <property type="term" value="C:host cell cytoplasm"/>
    <property type="evidence" value="ECO:0007669"/>
    <property type="project" value="UniProtKB-SubCell"/>
</dbReference>
<feature type="short sequence motif" description="Nuclear export signal" evidence="18">
    <location>
        <begin position="72"/>
        <end position="80"/>
    </location>
</feature>
<evidence type="ECO:0000256" key="3">
    <source>
        <dbReference type="ARBA" id="ARBA00022562"/>
    </source>
</evidence>
<dbReference type="Proteomes" id="UP000290902">
    <property type="component" value="Segment"/>
</dbReference>
<comment type="function">
    <text evidence="18">Plays a role in viral genome replication by driving entry of quiescent cells into the cell cycle. Stimulation of progression from G1 to S phase allows the virus to efficiently use the cellular DNA replicating machinery to achieve viral genome replication. E7 protein has both transforming and trans-activating activities. Induces the disassembly of the E2F1 transcription factor from RB1, with subsequent transcriptional activation of E2F1-regulated S-phase genes. Interferes with host histone deacetylation mediated by HDAC1 and HDAC2, leading to transcription activation. Plays also a role in the inhibition of both antiviral and antiproliferative functions of host interferon alpha. Interaction with host TMEM173/STING impairs the ability of TMEM173/STING to sense cytosolic DNA and promote the production of type I interferon (IFN-alpha and IFN-beta).</text>
</comment>
<gene>
    <name evidence="18 20" type="primary">E7</name>
</gene>
<keyword evidence="10 18" id="KW-0805">Transcription regulation</keyword>
<evidence type="ECO:0000256" key="10">
    <source>
        <dbReference type="ARBA" id="ARBA00023015"/>
    </source>
</evidence>
<evidence type="ECO:0000256" key="12">
    <source>
        <dbReference type="ARBA" id="ARBA00023159"/>
    </source>
</evidence>
<evidence type="ECO:0000256" key="14">
    <source>
        <dbReference type="ARBA" id="ARBA00023200"/>
    </source>
</evidence>
<keyword evidence="12 18" id="KW-0010">Activator</keyword>
<evidence type="ECO:0000256" key="11">
    <source>
        <dbReference type="ARBA" id="ARBA00023125"/>
    </source>
</evidence>
<evidence type="ECO:0000256" key="19">
    <source>
        <dbReference type="PIRNR" id="PIRNR003407"/>
    </source>
</evidence>
<dbReference type="HAMAP" id="MF_04004">
    <property type="entry name" value="PPV_E7"/>
    <property type="match status" value="1"/>
</dbReference>
<dbReference type="GO" id="GO:0039645">
    <property type="term" value="P:symbiont-mediated perturbation of host cell cycle G1/S transition checkpoint"/>
    <property type="evidence" value="ECO:0007669"/>
    <property type="project" value="UniProtKB-UniRule"/>
</dbReference>
<dbReference type="PIRSF" id="PIRSF003407">
    <property type="entry name" value="Papvi_E7"/>
    <property type="match status" value="1"/>
</dbReference>
<evidence type="ECO:0000256" key="15">
    <source>
        <dbReference type="ARBA" id="ARBA00023258"/>
    </source>
</evidence>
<dbReference type="GO" id="GO:0052170">
    <property type="term" value="P:symbiont-mediated suppression of host innate immune response"/>
    <property type="evidence" value="ECO:0007669"/>
    <property type="project" value="UniProtKB-KW"/>
</dbReference>
<keyword evidence="7 18" id="KW-0863">Zinc-finger</keyword>
<dbReference type="GO" id="GO:0006351">
    <property type="term" value="P:DNA-templated transcription"/>
    <property type="evidence" value="ECO:0007669"/>
    <property type="project" value="UniProtKB-UniRule"/>
</dbReference>
<keyword evidence="14 18" id="KW-1035">Host cytoplasm</keyword>
<comment type="similarity">
    <text evidence="18 19">Belongs to the papillomaviridae E7 protein family.</text>
</comment>
<dbReference type="GO" id="GO:0003700">
    <property type="term" value="F:DNA-binding transcription factor activity"/>
    <property type="evidence" value="ECO:0007669"/>
    <property type="project" value="UniProtKB-UniRule"/>
</dbReference>
<keyword evidence="11 18" id="KW-0238">DNA-binding</keyword>
<keyword evidence="2 18" id="KW-0244">Early protein</keyword>
<keyword evidence="1 18" id="KW-1121">Modulation of host cell cycle by virus</keyword>
<dbReference type="GO" id="GO:0003677">
    <property type="term" value="F:DNA binding"/>
    <property type="evidence" value="ECO:0007669"/>
    <property type="project" value="UniProtKB-UniRule"/>
</dbReference>
<evidence type="ECO:0000256" key="1">
    <source>
        <dbReference type="ARBA" id="ARBA00022504"/>
    </source>
</evidence>
<evidence type="ECO:0000256" key="4">
    <source>
        <dbReference type="ARBA" id="ARBA00022581"/>
    </source>
</evidence>
<dbReference type="InterPro" id="IPR000148">
    <property type="entry name" value="Papilloma_E7"/>
</dbReference>
<accession>A0A2D2ALY8</accession>
<sequence length="101" mass="10933">MIGKEPCVGDIELDLSELVLPDNLLCEETAESLSPDCEPEEEHIGSAYKVDTNCYFCGRGIRLCVAASVPAIRLFEELLLGGLSLICPHCARGSVQHGRSE</sequence>
<keyword evidence="16 18" id="KW-0899">Viral immunoevasion</keyword>
<organism evidence="20">
    <name type="scientific">Gammapapillomavirus 19</name>
    <dbReference type="NCBI Taxonomy" id="1513264"/>
    <lineage>
        <taxon>Viruses</taxon>
        <taxon>Monodnaviria</taxon>
        <taxon>Shotokuvirae</taxon>
        <taxon>Cossaviricota</taxon>
        <taxon>Papovaviricetes</taxon>
        <taxon>Zurhausenvirales</taxon>
        <taxon>Papillomaviridae</taxon>
        <taxon>Firstpapillomavirinae</taxon>
        <taxon>Gammapapillomavirus</taxon>
    </lineage>
</organism>
<comment type="function">
    <text evidence="19">E7 protein has both transforming and trans-activating activities.</text>
</comment>
<dbReference type="GO" id="GO:0008270">
    <property type="term" value="F:zinc ion binding"/>
    <property type="evidence" value="ECO:0007669"/>
    <property type="project" value="UniProtKB-KW"/>
</dbReference>
<keyword evidence="3 18" id="KW-1048">Host nucleus</keyword>
<proteinExistence type="inferred from homology"/>
<keyword evidence="8 18" id="KW-1114">Inhibition of host interferon signaling pathway by virus</keyword>
<evidence type="ECO:0000256" key="16">
    <source>
        <dbReference type="ARBA" id="ARBA00023280"/>
    </source>
</evidence>
<keyword evidence="15" id="KW-0922">Interferon antiviral system evasion</keyword>
<evidence type="ECO:0000256" key="2">
    <source>
        <dbReference type="ARBA" id="ARBA00022518"/>
    </source>
</evidence>
<comment type="caution">
    <text evidence="18">Lacks conserved residue(s) required for the propagation of feature annotation.</text>
</comment>
<keyword evidence="4 18" id="KW-0945">Host-virus interaction</keyword>
<evidence type="ECO:0000256" key="5">
    <source>
        <dbReference type="ARBA" id="ARBA00022632"/>
    </source>
</evidence>
<feature type="short sequence motif" description="LXCXE motif; interaction with host RB1 and TMEM173/STING" evidence="18">
    <location>
        <begin position="24"/>
        <end position="28"/>
    </location>
</feature>
<evidence type="ECO:0000313" key="20">
    <source>
        <dbReference type="EMBL" id="ATQ38463.1"/>
    </source>
</evidence>
<name>A0A2D2ALY8_9PAPI</name>
<evidence type="ECO:0000256" key="9">
    <source>
        <dbReference type="ARBA" id="ARBA00022833"/>
    </source>
</evidence>
<keyword evidence="13 18" id="KW-0804">Transcription</keyword>
<evidence type="ECO:0000256" key="17">
    <source>
        <dbReference type="ARBA" id="ARBA00023309"/>
    </source>
</evidence>
<dbReference type="SUPFAM" id="SSF161234">
    <property type="entry name" value="E7 C-terminal domain-like"/>
    <property type="match status" value="1"/>
</dbReference>
<keyword evidence="5 18" id="KW-1090">Inhibition of host innate immune response by virus</keyword>
<keyword evidence="9 18" id="KW-0862">Zinc</keyword>
<dbReference type="Pfam" id="PF00527">
    <property type="entry name" value="E7"/>
    <property type="match status" value="1"/>
</dbReference>
<reference evidence="20" key="1">
    <citation type="journal article" date="2018" name="MSphere">
        <title>Metagenomic Discovery of 83 New Human Papillomavirus Types in Patients with Immunodeficiency.</title>
        <authorList>
            <person name="Pastrana D.V."/>
            <person name="Peretti A."/>
            <person name="Welch N.L."/>
            <person name="Borgogna C."/>
            <person name="Olivero C."/>
            <person name="Badolato R."/>
            <person name="Notarangelo L.D."/>
            <person name="Gariglio M."/>
            <person name="FitzGerald P.C."/>
            <person name="McIntosh C.E."/>
            <person name="Reeves J."/>
            <person name="Starrett G.J."/>
            <person name="Bliskovsky V."/>
            <person name="Velez D."/>
            <person name="Brownell I."/>
            <person name="Yarchoan R."/>
            <person name="Wyvill K.M."/>
            <person name="Uldrick T.S."/>
            <person name="Maldarelli F."/>
            <person name="Lisco A."/>
            <person name="Sereti I."/>
            <person name="Gonzalez C.M."/>
            <person name="Androphy E.J."/>
            <person name="McBride A.A."/>
            <person name="Van Doorslaer K."/>
            <person name="Garcia F."/>
            <person name="Dvoretzky I."/>
            <person name="Liu J.S."/>
            <person name="Han J."/>
            <person name="Murphy P.M."/>
            <person name="McDermott D.H."/>
            <person name="Buck C.B."/>
        </authorList>
    </citation>
    <scope>NUCLEOTIDE SEQUENCE</scope>
    <source>
        <strain evidence="20">Gamma19_TVMBSGc2450</strain>
    </source>
</reference>
<evidence type="ECO:0000256" key="7">
    <source>
        <dbReference type="ARBA" id="ARBA00022771"/>
    </source>
</evidence>
<dbReference type="GO" id="GO:0042025">
    <property type="term" value="C:host cell nucleus"/>
    <property type="evidence" value="ECO:0007669"/>
    <property type="project" value="UniProtKB-SubCell"/>
</dbReference>
<feature type="zinc finger region" evidence="18">
    <location>
        <begin position="54"/>
        <end position="90"/>
    </location>
</feature>
<dbReference type="Gene3D" id="3.30.160.330">
    <property type="match status" value="1"/>
</dbReference>
<comment type="PTM">
    <text evidence="18">Highly phosphorylated.</text>
</comment>